<evidence type="ECO:0000256" key="5">
    <source>
        <dbReference type="RuleBase" id="RU004524"/>
    </source>
</evidence>
<keyword evidence="1 3" id="KW-0689">Ribosomal protein</keyword>
<evidence type="ECO:0000313" key="7">
    <source>
        <dbReference type="Proteomes" id="UP000677668"/>
    </source>
</evidence>
<proteinExistence type="inferred from homology"/>
<protein>
    <recommendedName>
        <fullName evidence="3">Small ribosomal subunit protein uS15</fullName>
    </recommendedName>
</protein>
<sequence length="89" mass="10373">MALSTEVKSSILQEYGRHATDTGSSEVQIALLTKRIEELTVHFKTHVKDNHSRRGLLKLVSQRRRLLNYLKRQDAERYQQVISKLGIRK</sequence>
<dbReference type="PANTHER" id="PTHR23321">
    <property type="entry name" value="RIBOSOMAL PROTEIN S15, BACTERIAL AND ORGANELLAR"/>
    <property type="match status" value="1"/>
</dbReference>
<evidence type="ECO:0000313" key="6">
    <source>
        <dbReference type="EMBL" id="QUV93999.1"/>
    </source>
</evidence>
<dbReference type="CDD" id="cd00353">
    <property type="entry name" value="Ribosomal_S15p_S13e"/>
    <property type="match status" value="1"/>
</dbReference>
<dbReference type="PANTHER" id="PTHR23321:SF26">
    <property type="entry name" value="SMALL RIBOSOMAL SUBUNIT PROTEIN US15M"/>
    <property type="match status" value="1"/>
</dbReference>
<dbReference type="EMBL" id="CP072642">
    <property type="protein sequence ID" value="QUV93999.1"/>
    <property type="molecule type" value="Genomic_DNA"/>
</dbReference>
<evidence type="ECO:0000256" key="2">
    <source>
        <dbReference type="ARBA" id="ARBA00023274"/>
    </source>
</evidence>
<dbReference type="Proteomes" id="UP000677668">
    <property type="component" value="Chromosome 1"/>
</dbReference>
<comment type="function">
    <text evidence="3 5">One of the primary rRNA binding proteins, it binds directly to 16S rRNA where it helps nucleate assembly of the platform of the 30S subunit by binding and bridging several RNA helices of the 16S rRNA.</text>
</comment>
<dbReference type="HAMAP" id="MF_01343_B">
    <property type="entry name" value="Ribosomal_uS15_B"/>
    <property type="match status" value="1"/>
</dbReference>
<dbReference type="GO" id="GO:0005840">
    <property type="term" value="C:ribosome"/>
    <property type="evidence" value="ECO:0007669"/>
    <property type="project" value="UniProtKB-KW"/>
</dbReference>
<name>A0ABX8AZ65_9BACT</name>
<dbReference type="InterPro" id="IPR009068">
    <property type="entry name" value="uS15_NS1_RNA-bd_sf"/>
</dbReference>
<dbReference type="Pfam" id="PF00312">
    <property type="entry name" value="Ribosomal_S15"/>
    <property type="match status" value="1"/>
</dbReference>
<comment type="subunit">
    <text evidence="3">Part of the 30S ribosomal subunit. Forms a bridge to the 50S subunit in the 70S ribosome, contacting the 23S rRNA.</text>
</comment>
<dbReference type="InterPro" id="IPR005290">
    <property type="entry name" value="Ribosomal_uS15_bac-type"/>
</dbReference>
<keyword evidence="3 5" id="KW-0699">rRNA-binding</keyword>
<comment type="function">
    <text evidence="3">Forms an intersubunit bridge (bridge B4) with the 23S rRNA of the 50S subunit in the ribosome.</text>
</comment>
<dbReference type="SMART" id="SM01387">
    <property type="entry name" value="Ribosomal_S15"/>
    <property type="match status" value="1"/>
</dbReference>
<evidence type="ECO:0000256" key="1">
    <source>
        <dbReference type="ARBA" id="ARBA00022980"/>
    </source>
</evidence>
<dbReference type="PROSITE" id="PS00362">
    <property type="entry name" value="RIBOSOMAL_S15"/>
    <property type="match status" value="1"/>
</dbReference>
<keyword evidence="2 3" id="KW-0687">Ribonucleoprotein</keyword>
<dbReference type="Gene3D" id="1.10.287.10">
    <property type="entry name" value="S15/NS1, RNA-binding"/>
    <property type="match status" value="1"/>
</dbReference>
<keyword evidence="3 5" id="KW-0694">RNA-binding</keyword>
<keyword evidence="7" id="KW-1185">Reference proteome</keyword>
<evidence type="ECO:0000256" key="4">
    <source>
        <dbReference type="RuleBase" id="RU003919"/>
    </source>
</evidence>
<reference evidence="6 7" key="1">
    <citation type="submission" date="2021-03" db="EMBL/GenBank/DDBJ databases">
        <title>Genomic and phenotypic characterization of Chloracidobacterium isolates provides evidence for multiple species.</title>
        <authorList>
            <person name="Saini M.K."/>
            <person name="Costas A.M.G."/>
            <person name="Tank M."/>
            <person name="Bryant D.A."/>
        </authorList>
    </citation>
    <scope>NUCLEOTIDE SEQUENCE [LARGE SCALE GENOMIC DNA]</scope>
    <source>
        <strain evidence="6 7">N</strain>
    </source>
</reference>
<evidence type="ECO:0000256" key="3">
    <source>
        <dbReference type="HAMAP-Rule" id="MF_01343"/>
    </source>
</evidence>
<dbReference type="Gene3D" id="6.10.250.3130">
    <property type="match status" value="1"/>
</dbReference>
<dbReference type="SUPFAM" id="SSF47060">
    <property type="entry name" value="S15/NS1 RNA-binding domain"/>
    <property type="match status" value="1"/>
</dbReference>
<comment type="similarity">
    <text evidence="3 4">Belongs to the universal ribosomal protein uS15 family.</text>
</comment>
<dbReference type="InterPro" id="IPR000589">
    <property type="entry name" value="Ribosomal_uS15"/>
</dbReference>
<accession>A0ABX8AZ65</accession>
<organism evidence="6 7">
    <name type="scientific">Chloracidobacterium sp. N</name>
    <dbReference type="NCBI Taxonomy" id="2821540"/>
    <lineage>
        <taxon>Bacteria</taxon>
        <taxon>Pseudomonadati</taxon>
        <taxon>Acidobacteriota</taxon>
        <taxon>Terriglobia</taxon>
        <taxon>Terriglobales</taxon>
        <taxon>Acidobacteriaceae</taxon>
        <taxon>Chloracidobacterium</taxon>
        <taxon>Chloracidobacterium aggregatum</taxon>
    </lineage>
</organism>
<dbReference type="NCBIfam" id="TIGR00952">
    <property type="entry name" value="S15_bact"/>
    <property type="match status" value="1"/>
</dbReference>
<dbReference type="RefSeq" id="WP_058868066.1">
    <property type="nucleotide sequence ID" value="NZ_CP072642.1"/>
</dbReference>
<gene>
    <name evidence="3 6" type="primary">rpsO</name>
    <name evidence="6" type="ORF">J8C05_00600</name>
</gene>